<keyword evidence="11" id="KW-1185">Reference proteome</keyword>
<dbReference type="SUPFAM" id="SSF52540">
    <property type="entry name" value="P-loop containing nucleoside triphosphate hydrolases"/>
    <property type="match status" value="1"/>
</dbReference>
<evidence type="ECO:0000256" key="2">
    <source>
        <dbReference type="ARBA" id="ARBA00022679"/>
    </source>
</evidence>
<dbReference type="GO" id="GO:0036431">
    <property type="term" value="F:dCMP kinase activity"/>
    <property type="evidence" value="ECO:0007669"/>
    <property type="project" value="InterPro"/>
</dbReference>
<gene>
    <name evidence="8" type="primary">cmk</name>
    <name evidence="10" type="ORF">HGG79_18865</name>
</gene>
<comment type="catalytic activity">
    <reaction evidence="7 8">
        <text>CMP + ATP = CDP + ADP</text>
        <dbReference type="Rhea" id="RHEA:11600"/>
        <dbReference type="ChEBI" id="CHEBI:30616"/>
        <dbReference type="ChEBI" id="CHEBI:58069"/>
        <dbReference type="ChEBI" id="CHEBI:60377"/>
        <dbReference type="ChEBI" id="CHEBI:456216"/>
        <dbReference type="EC" id="2.7.4.25"/>
    </reaction>
</comment>
<dbReference type="InterPro" id="IPR003136">
    <property type="entry name" value="Cytidylate_kin"/>
</dbReference>
<dbReference type="GO" id="GO:0005524">
    <property type="term" value="F:ATP binding"/>
    <property type="evidence" value="ECO:0007669"/>
    <property type="project" value="UniProtKB-UniRule"/>
</dbReference>
<evidence type="ECO:0000256" key="1">
    <source>
        <dbReference type="ARBA" id="ARBA00009427"/>
    </source>
</evidence>
<comment type="catalytic activity">
    <reaction evidence="6 8">
        <text>dCMP + ATP = dCDP + ADP</text>
        <dbReference type="Rhea" id="RHEA:25094"/>
        <dbReference type="ChEBI" id="CHEBI:30616"/>
        <dbReference type="ChEBI" id="CHEBI:57566"/>
        <dbReference type="ChEBI" id="CHEBI:58593"/>
        <dbReference type="ChEBI" id="CHEBI:456216"/>
        <dbReference type="EC" id="2.7.4.25"/>
    </reaction>
</comment>
<keyword evidence="5 8" id="KW-0067">ATP-binding</keyword>
<reference evidence="10 11" key="1">
    <citation type="submission" date="2020-04" db="EMBL/GenBank/DDBJ databases">
        <title>Genomic insights into acetone-butanol-ethanol (ABE) fermentation by sequencing solventogenic clostridia strains.</title>
        <authorList>
            <person name="Brown S."/>
        </authorList>
    </citation>
    <scope>NUCLEOTIDE SEQUENCE [LARGE SCALE GENOMIC DNA]</scope>
    <source>
        <strain evidence="10 11">DJ011</strain>
    </source>
</reference>
<name>A0A923EB30_CLOTT</name>
<dbReference type="RefSeq" id="WP_035146791.1">
    <property type="nucleotide sequence ID" value="NZ_JAAZWO010000036.1"/>
</dbReference>
<comment type="similarity">
    <text evidence="1 8">Belongs to the cytidylate kinase family. Type 1 subfamily.</text>
</comment>
<keyword evidence="4 8" id="KW-0418">Kinase</keyword>
<organism evidence="10 11">
    <name type="scientific">Clostridium tetanomorphum</name>
    <dbReference type="NCBI Taxonomy" id="1553"/>
    <lineage>
        <taxon>Bacteria</taxon>
        <taxon>Bacillati</taxon>
        <taxon>Bacillota</taxon>
        <taxon>Clostridia</taxon>
        <taxon>Eubacteriales</taxon>
        <taxon>Clostridiaceae</taxon>
        <taxon>Clostridium</taxon>
    </lineage>
</organism>
<evidence type="ECO:0000313" key="10">
    <source>
        <dbReference type="EMBL" id="MBC2399808.1"/>
    </source>
</evidence>
<evidence type="ECO:0000256" key="8">
    <source>
        <dbReference type="HAMAP-Rule" id="MF_00238"/>
    </source>
</evidence>
<comment type="caution">
    <text evidence="10">The sequence shown here is derived from an EMBL/GenBank/DDBJ whole genome shotgun (WGS) entry which is preliminary data.</text>
</comment>
<dbReference type="InterPro" id="IPR011994">
    <property type="entry name" value="Cytidylate_kinase_dom"/>
</dbReference>
<dbReference type="GO" id="GO:0005829">
    <property type="term" value="C:cytosol"/>
    <property type="evidence" value="ECO:0007669"/>
    <property type="project" value="TreeGrafter"/>
</dbReference>
<evidence type="ECO:0000313" key="11">
    <source>
        <dbReference type="Proteomes" id="UP000563151"/>
    </source>
</evidence>
<dbReference type="InterPro" id="IPR027417">
    <property type="entry name" value="P-loop_NTPase"/>
</dbReference>
<protein>
    <recommendedName>
        <fullName evidence="8">Cytidylate kinase</fullName>
        <shortName evidence="8">CK</shortName>
        <ecNumber evidence="8">2.7.4.25</ecNumber>
    </recommendedName>
    <alternativeName>
        <fullName evidence="8">Cytidine monophosphate kinase</fullName>
        <shortName evidence="8">CMP kinase</shortName>
    </alternativeName>
</protein>
<dbReference type="GO" id="GO:0015949">
    <property type="term" value="P:nucleobase-containing small molecule interconversion"/>
    <property type="evidence" value="ECO:0007669"/>
    <property type="project" value="TreeGrafter"/>
</dbReference>
<dbReference type="CDD" id="cd02020">
    <property type="entry name" value="CMPK"/>
    <property type="match status" value="1"/>
</dbReference>
<dbReference type="EMBL" id="JAAZWO010000036">
    <property type="protein sequence ID" value="MBC2399808.1"/>
    <property type="molecule type" value="Genomic_DNA"/>
</dbReference>
<evidence type="ECO:0000256" key="3">
    <source>
        <dbReference type="ARBA" id="ARBA00022741"/>
    </source>
</evidence>
<dbReference type="PANTHER" id="PTHR21299:SF2">
    <property type="entry name" value="CYTIDYLATE KINASE"/>
    <property type="match status" value="1"/>
</dbReference>
<dbReference type="EC" id="2.7.4.25" evidence="8"/>
<dbReference type="HAMAP" id="MF_00238">
    <property type="entry name" value="Cytidyl_kinase_type1"/>
    <property type="match status" value="1"/>
</dbReference>
<comment type="subcellular location">
    <subcellularLocation>
        <location evidence="8">Cytoplasm</location>
    </subcellularLocation>
</comment>
<keyword evidence="2 8" id="KW-0808">Transferase</keyword>
<sequence>MRIAVAIDGPAGAGKSTIAKILGKKFNLMYIDTGAMYRGVTLFARRENISPENEDKLCSLITSLEMHFSNDKLIVNGEDVSEEIRKPEISNTVSLYAAIPKVREVLVHLQKKMSKKYDVIMDGRDIGTIVLPGAPFKFYLNASPEVRAKRRYAELIRKGINTEYNTVLQDIIKRDFIDTTRKANPLKKAKDAVEIDTSNLSIYEVVDKIANYIEKTR</sequence>
<dbReference type="Gene3D" id="3.40.50.300">
    <property type="entry name" value="P-loop containing nucleotide triphosphate hydrolases"/>
    <property type="match status" value="1"/>
</dbReference>
<dbReference type="Proteomes" id="UP000563151">
    <property type="component" value="Unassembled WGS sequence"/>
</dbReference>
<dbReference type="PANTHER" id="PTHR21299">
    <property type="entry name" value="CYTIDYLATE KINASE/PANTOATE-BETA-ALANINE LIGASE"/>
    <property type="match status" value="1"/>
</dbReference>
<evidence type="ECO:0000256" key="4">
    <source>
        <dbReference type="ARBA" id="ARBA00022777"/>
    </source>
</evidence>
<keyword evidence="8" id="KW-0963">Cytoplasm</keyword>
<keyword evidence="3 8" id="KW-0547">Nucleotide-binding</keyword>
<accession>A0A923EB30</accession>
<proteinExistence type="inferred from homology"/>
<evidence type="ECO:0000256" key="7">
    <source>
        <dbReference type="ARBA" id="ARBA00048478"/>
    </source>
</evidence>
<dbReference type="AlphaFoldDB" id="A0A923EB30"/>
<evidence type="ECO:0000259" key="9">
    <source>
        <dbReference type="Pfam" id="PF02224"/>
    </source>
</evidence>
<feature type="binding site" evidence="8">
    <location>
        <begin position="9"/>
        <end position="17"/>
    </location>
    <ligand>
        <name>ATP</name>
        <dbReference type="ChEBI" id="CHEBI:30616"/>
    </ligand>
</feature>
<dbReference type="NCBIfam" id="TIGR00017">
    <property type="entry name" value="cmk"/>
    <property type="match status" value="1"/>
</dbReference>
<evidence type="ECO:0000256" key="5">
    <source>
        <dbReference type="ARBA" id="ARBA00022840"/>
    </source>
</evidence>
<feature type="domain" description="Cytidylate kinase" evidence="9">
    <location>
        <begin position="5"/>
        <end position="214"/>
    </location>
</feature>
<dbReference type="GO" id="GO:0006220">
    <property type="term" value="P:pyrimidine nucleotide metabolic process"/>
    <property type="evidence" value="ECO:0007669"/>
    <property type="project" value="UniProtKB-UniRule"/>
</dbReference>
<dbReference type="Pfam" id="PF02224">
    <property type="entry name" value="Cytidylate_kin"/>
    <property type="match status" value="1"/>
</dbReference>
<evidence type="ECO:0000256" key="6">
    <source>
        <dbReference type="ARBA" id="ARBA00047615"/>
    </source>
</evidence>